<dbReference type="Gene3D" id="3.40.1010.10">
    <property type="entry name" value="Cobalt-precorrin-4 Transmethylase, Domain 1"/>
    <property type="match status" value="1"/>
</dbReference>
<dbReference type="GO" id="GO:0032259">
    <property type="term" value="P:methylation"/>
    <property type="evidence" value="ECO:0007669"/>
    <property type="project" value="UniProtKB-KW"/>
</dbReference>
<dbReference type="GO" id="GO:0008168">
    <property type="term" value="F:methyltransferase activity"/>
    <property type="evidence" value="ECO:0007669"/>
    <property type="project" value="UniProtKB-KW"/>
</dbReference>
<keyword evidence="4 9" id="KW-0808">Transferase</keyword>
<evidence type="ECO:0000313" key="10">
    <source>
        <dbReference type="Proteomes" id="UP000218267"/>
    </source>
</evidence>
<dbReference type="OrthoDB" id="9772960at2"/>
<name>A0A1Y1CNE2_9BACT</name>
<dbReference type="GO" id="GO:0016993">
    <property type="term" value="F:precorrin-8X methylmutase activity"/>
    <property type="evidence" value="ECO:0007669"/>
    <property type="project" value="InterPro"/>
</dbReference>
<dbReference type="UniPathway" id="UPA00148"/>
<dbReference type="SUPFAM" id="SSF53790">
    <property type="entry name" value="Tetrapyrrole methylase"/>
    <property type="match status" value="1"/>
</dbReference>
<dbReference type="NCBIfam" id="TIGR01466">
    <property type="entry name" value="cobJ_cbiH"/>
    <property type="match status" value="1"/>
</dbReference>
<reference evidence="10" key="2">
    <citation type="journal article" date="2020" name="Antonie Van Leeuwenhoek">
        <title>Labilibaculum antarcticum sp. nov., a novel facultative anaerobic, psychrotorelant bacterium isolated from marine sediment of Antarctica.</title>
        <authorList>
            <person name="Watanabe M."/>
            <person name="Kojima H."/>
            <person name="Fukui M."/>
        </authorList>
    </citation>
    <scope>NUCLEOTIDE SEQUENCE [LARGE SCALE GENOMIC DNA]</scope>
    <source>
        <strain evidence="10">SPP2</strain>
    </source>
</reference>
<reference evidence="9 10" key="1">
    <citation type="journal article" date="2018" name="Mar. Genomics">
        <title>Complete genome sequence of Marinifilaceae bacterium strain SPP2, isolated from the Antarctic marine sediment.</title>
        <authorList>
            <person name="Watanabe M."/>
            <person name="Kojima H."/>
            <person name="Fukui M."/>
        </authorList>
    </citation>
    <scope>NUCLEOTIDE SEQUENCE [LARGE SCALE GENOMIC DNA]</scope>
    <source>
        <strain evidence="9 10">SPP2</strain>
    </source>
</reference>
<dbReference type="PANTHER" id="PTHR47036">
    <property type="entry name" value="COBALT-FACTOR III C(17)-METHYLTRANSFERASE-RELATED"/>
    <property type="match status" value="1"/>
</dbReference>
<evidence type="ECO:0000313" key="9">
    <source>
        <dbReference type="EMBL" id="BAX81800.1"/>
    </source>
</evidence>
<dbReference type="AlphaFoldDB" id="A0A1Y1CNE2"/>
<keyword evidence="2" id="KW-0169">Cobalamin biosynthesis</keyword>
<dbReference type="Gene3D" id="3.40.50.10230">
    <property type="entry name" value="Cobalamin biosynthesis CobH/CbiC, precorrin-8X methylmutase"/>
    <property type="match status" value="1"/>
</dbReference>
<proteinExistence type="predicted"/>
<keyword evidence="6" id="KW-0413">Isomerase</keyword>
<accession>A0A1Y1CNE2</accession>
<sequence>MPNILGKITVAGLGPGSPDLFLNPAIDAIREADVVIGYKYYFQFIESFLKEGTECMDTGMRQEVQRAEKAFELAETGKDVVVISSGDAGIYGMASLVFEMAEKTQSKVELRVIPGISAFQAAAAKLGAPLSHDLVILSLSDLLTSYALIEKRIKAAVMGDFVTAIYNPKSKKRYWQLYRLRELFLEEREETTPVAIVRQVARAEEQITLTNLRDFDPEMVDMFSLVIIGNSQSYISGDRFITPRGYYDKEEETGRPGPLIMQESFRTIASELKGMDLPLETKWMLLHCIHTSADFELAKILKVQNNAAPKLNEYLQKGGVIITDVTMVQSGIRKKACERMGVEIKCYLHDPRTMELSEKHGITRTQAGVRLAVEEHPDAMYVFGNAPTALIELTDLMRSKNIRPAGIIAAPVGFVNVKESKHRVKSFTDLPAVIIEGRKGGSTLAATIVNAILSLEDAYDLKPGRDV</sequence>
<dbReference type="Proteomes" id="UP000218267">
    <property type="component" value="Chromosome"/>
</dbReference>
<dbReference type="InterPro" id="IPR014777">
    <property type="entry name" value="4pyrrole_Mease_sub1"/>
</dbReference>
<dbReference type="KEGG" id="mbas:ALGA_3502"/>
<evidence type="ECO:0000256" key="5">
    <source>
        <dbReference type="ARBA" id="ARBA00022691"/>
    </source>
</evidence>
<dbReference type="EMBL" id="AP018042">
    <property type="protein sequence ID" value="BAX81800.1"/>
    <property type="molecule type" value="Genomic_DNA"/>
</dbReference>
<dbReference type="InterPro" id="IPR036588">
    <property type="entry name" value="CobH/CbiC_sf"/>
</dbReference>
<evidence type="ECO:0000256" key="4">
    <source>
        <dbReference type="ARBA" id="ARBA00022679"/>
    </source>
</evidence>
<dbReference type="Gene3D" id="3.30.950.10">
    <property type="entry name" value="Methyltransferase, Cobalt-precorrin-4 Transmethylase, Domain 2"/>
    <property type="match status" value="1"/>
</dbReference>
<dbReference type="RefSeq" id="WP_096431520.1">
    <property type="nucleotide sequence ID" value="NZ_AP018042.1"/>
</dbReference>
<dbReference type="Pfam" id="PF02570">
    <property type="entry name" value="CbiC"/>
    <property type="match status" value="1"/>
</dbReference>
<dbReference type="SUPFAM" id="SSF63965">
    <property type="entry name" value="Precorrin-8X methylmutase CbiC/CobH"/>
    <property type="match status" value="1"/>
</dbReference>
<dbReference type="InterPro" id="IPR014776">
    <property type="entry name" value="4pyrrole_Mease_sub2"/>
</dbReference>
<dbReference type="InterPro" id="IPR051810">
    <property type="entry name" value="Precorrin_MeTrfase"/>
</dbReference>
<dbReference type="InterPro" id="IPR003722">
    <property type="entry name" value="Cbl_synth_CobH/CbiC"/>
</dbReference>
<dbReference type="PANTHER" id="PTHR47036:SF1">
    <property type="entry name" value="COBALT-FACTOR III C(17)-METHYLTRANSFERASE-RELATED"/>
    <property type="match status" value="1"/>
</dbReference>
<dbReference type="InterPro" id="IPR035996">
    <property type="entry name" value="4pyrrol_Methylase_sf"/>
</dbReference>
<evidence type="ECO:0000256" key="6">
    <source>
        <dbReference type="ARBA" id="ARBA00023235"/>
    </source>
</evidence>
<comment type="pathway">
    <text evidence="1">Cofactor biosynthesis; adenosylcobalamin biosynthesis.</text>
</comment>
<evidence type="ECO:0000256" key="3">
    <source>
        <dbReference type="ARBA" id="ARBA00022603"/>
    </source>
</evidence>
<keyword evidence="10" id="KW-1185">Reference proteome</keyword>
<evidence type="ECO:0000259" key="7">
    <source>
        <dbReference type="Pfam" id="PF00590"/>
    </source>
</evidence>
<keyword evidence="3 9" id="KW-0489">Methyltransferase</keyword>
<feature type="domain" description="Tetrapyrrole methylase" evidence="7">
    <location>
        <begin position="7"/>
        <end position="215"/>
    </location>
</feature>
<dbReference type="InterPro" id="IPR000878">
    <property type="entry name" value="4pyrrol_Mease"/>
</dbReference>
<evidence type="ECO:0000256" key="2">
    <source>
        <dbReference type="ARBA" id="ARBA00022573"/>
    </source>
</evidence>
<dbReference type="CDD" id="cd11646">
    <property type="entry name" value="Precorrin_3B_C17_MT"/>
    <property type="match status" value="1"/>
</dbReference>
<dbReference type="Pfam" id="PF00590">
    <property type="entry name" value="TP_methylase"/>
    <property type="match status" value="1"/>
</dbReference>
<dbReference type="InterPro" id="IPR006363">
    <property type="entry name" value="Cbl_synth_CobJ/CibH_dom"/>
</dbReference>
<feature type="domain" description="Cobalamin biosynthesis precorrin-8X methylmutase CobH/CbiC" evidence="8">
    <location>
        <begin position="260"/>
        <end position="454"/>
    </location>
</feature>
<organism evidence="9 10">
    <name type="scientific">Labilibaculum antarcticum</name>
    <dbReference type="NCBI Taxonomy" id="1717717"/>
    <lineage>
        <taxon>Bacteria</taxon>
        <taxon>Pseudomonadati</taxon>
        <taxon>Bacteroidota</taxon>
        <taxon>Bacteroidia</taxon>
        <taxon>Marinilabiliales</taxon>
        <taxon>Marinifilaceae</taxon>
        <taxon>Labilibaculum</taxon>
    </lineage>
</organism>
<keyword evidence="5" id="KW-0949">S-adenosyl-L-methionine</keyword>
<evidence type="ECO:0000256" key="1">
    <source>
        <dbReference type="ARBA" id="ARBA00004953"/>
    </source>
</evidence>
<protein>
    <submittedName>
        <fullName evidence="9">Precorrin-3B C(17)-methyltransferase</fullName>
    </submittedName>
</protein>
<evidence type="ECO:0000259" key="8">
    <source>
        <dbReference type="Pfam" id="PF02570"/>
    </source>
</evidence>
<dbReference type="GO" id="GO:0009236">
    <property type="term" value="P:cobalamin biosynthetic process"/>
    <property type="evidence" value="ECO:0007669"/>
    <property type="project" value="UniProtKB-UniPathway"/>
</dbReference>
<gene>
    <name evidence="9" type="ORF">ALGA_3502</name>
</gene>